<evidence type="ECO:0000313" key="2">
    <source>
        <dbReference type="Proteomes" id="UP000230069"/>
    </source>
</evidence>
<reference evidence="1 2" key="1">
    <citation type="submission" date="2017-09" db="EMBL/GenBank/DDBJ databases">
        <title>WGS assembly of Aquilegia coerulea Goldsmith.</title>
        <authorList>
            <person name="Hodges S."/>
            <person name="Kramer E."/>
            <person name="Nordborg M."/>
            <person name="Tomkins J."/>
            <person name="Borevitz J."/>
            <person name="Derieg N."/>
            <person name="Yan J."/>
            <person name="Mihaltcheva S."/>
            <person name="Hayes R.D."/>
            <person name="Rokhsar D."/>
        </authorList>
    </citation>
    <scope>NUCLEOTIDE SEQUENCE [LARGE SCALE GENOMIC DNA]</scope>
    <source>
        <strain evidence="2">cv. Goldsmith</strain>
    </source>
</reference>
<evidence type="ECO:0000313" key="1">
    <source>
        <dbReference type="EMBL" id="PIA46962.1"/>
    </source>
</evidence>
<dbReference type="AlphaFoldDB" id="A0A2G5DTW8"/>
<sequence length="306" mass="34153">MAGSSALPENRSCVRSVSLPTRSHPLAVKIEGYLSKSKTWEGSSTSKNNTSSAETIQVGLVGLAELYKCVDDFIHLPLIQQVLVNHQHEKSVEEALDESVNILDVCSTARDTFLTMKEGVKDLQSALRRKRGGLSSMRNQTSAYIRLRKKMKKDVSKCLAVLKKLNEKNDSLILNENHHLAVVVRVLREVSSITISIFRCLLSFLSVTEPKRKLVGWSLVSKAMKSKSIMSEKEQEHSNEVERVDVAVHALCDHNLSTSAEAERVKIAHRALKALEVTIDGLENGLDCMYRRIIQTRVSILNALNH</sequence>
<dbReference type="Pfam" id="PF03087">
    <property type="entry name" value="BPS1"/>
    <property type="match status" value="1"/>
</dbReference>
<dbReference type="InterPro" id="IPR004320">
    <property type="entry name" value="BPS1_pln"/>
</dbReference>
<dbReference type="InParanoid" id="A0A2G5DTW8"/>
<dbReference type="PANTHER" id="PTHR33070">
    <property type="entry name" value="OS06G0725500 PROTEIN"/>
    <property type="match status" value="1"/>
</dbReference>
<dbReference type="EMBL" id="KZ305032">
    <property type="protein sequence ID" value="PIA46962.1"/>
    <property type="molecule type" value="Genomic_DNA"/>
</dbReference>
<protein>
    <recommendedName>
        <fullName evidence="3">DUF241 domain protein</fullName>
    </recommendedName>
</protein>
<dbReference type="PANTHER" id="PTHR33070:SF120">
    <property type="entry name" value="EXPRESSED PROTEIN"/>
    <property type="match status" value="1"/>
</dbReference>
<dbReference type="GO" id="GO:0048367">
    <property type="term" value="P:shoot system development"/>
    <property type="evidence" value="ECO:0007669"/>
    <property type="project" value="InterPro"/>
</dbReference>
<organism evidence="1 2">
    <name type="scientific">Aquilegia coerulea</name>
    <name type="common">Rocky mountain columbine</name>
    <dbReference type="NCBI Taxonomy" id="218851"/>
    <lineage>
        <taxon>Eukaryota</taxon>
        <taxon>Viridiplantae</taxon>
        <taxon>Streptophyta</taxon>
        <taxon>Embryophyta</taxon>
        <taxon>Tracheophyta</taxon>
        <taxon>Spermatophyta</taxon>
        <taxon>Magnoliopsida</taxon>
        <taxon>Ranunculales</taxon>
        <taxon>Ranunculaceae</taxon>
        <taxon>Thalictroideae</taxon>
        <taxon>Aquilegia</taxon>
    </lineage>
</organism>
<dbReference type="STRING" id="218851.A0A2G5DTW8"/>
<dbReference type="Proteomes" id="UP000230069">
    <property type="component" value="Unassembled WGS sequence"/>
</dbReference>
<dbReference type="OrthoDB" id="1701699at2759"/>
<keyword evidence="2" id="KW-1185">Reference proteome</keyword>
<name>A0A2G5DTW8_AQUCA</name>
<dbReference type="GO" id="GO:0048364">
    <property type="term" value="P:root development"/>
    <property type="evidence" value="ECO:0007669"/>
    <property type="project" value="InterPro"/>
</dbReference>
<evidence type="ECO:0008006" key="3">
    <source>
        <dbReference type="Google" id="ProtNLM"/>
    </source>
</evidence>
<accession>A0A2G5DTW8</accession>
<proteinExistence type="predicted"/>
<gene>
    <name evidence="1" type="ORF">AQUCO_01500475v1</name>
</gene>